<dbReference type="SUPFAM" id="SSF54695">
    <property type="entry name" value="POZ domain"/>
    <property type="match status" value="1"/>
</dbReference>
<evidence type="ECO:0000313" key="5">
    <source>
        <dbReference type="EMBL" id="CAD0101085.1"/>
    </source>
</evidence>
<evidence type="ECO:0000313" key="6">
    <source>
        <dbReference type="Proteomes" id="UP000714618"/>
    </source>
</evidence>
<dbReference type="InterPro" id="IPR000210">
    <property type="entry name" value="BTB/POZ_dom"/>
</dbReference>
<dbReference type="PROSITE" id="PS50097">
    <property type="entry name" value="BTB"/>
    <property type="match status" value="1"/>
</dbReference>
<dbReference type="AlphaFoldDB" id="A0A9N8K6P4"/>
<keyword evidence="2" id="KW-0677">Repeat</keyword>
<organism evidence="5 6">
    <name type="scientific">Aureobasidium mustum</name>
    <dbReference type="NCBI Taxonomy" id="2773714"/>
    <lineage>
        <taxon>Eukaryota</taxon>
        <taxon>Fungi</taxon>
        <taxon>Dikarya</taxon>
        <taxon>Ascomycota</taxon>
        <taxon>Pezizomycotina</taxon>
        <taxon>Dothideomycetes</taxon>
        <taxon>Dothideomycetidae</taxon>
        <taxon>Dothideales</taxon>
        <taxon>Saccotheciaceae</taxon>
        <taxon>Aureobasidium</taxon>
    </lineage>
</organism>
<reference evidence="5" key="1">
    <citation type="submission" date="2020-06" db="EMBL/GenBank/DDBJ databases">
        <authorList>
            <person name="Onetto C."/>
        </authorList>
    </citation>
    <scope>NUCLEOTIDE SEQUENCE</scope>
</reference>
<dbReference type="Pfam" id="PF00651">
    <property type="entry name" value="BTB"/>
    <property type="match status" value="1"/>
</dbReference>
<proteinExistence type="predicted"/>
<dbReference type="OrthoDB" id="432528at2759"/>
<evidence type="ECO:0000256" key="2">
    <source>
        <dbReference type="ARBA" id="ARBA00022737"/>
    </source>
</evidence>
<evidence type="ECO:0000256" key="1">
    <source>
        <dbReference type="ARBA" id="ARBA00022441"/>
    </source>
</evidence>
<feature type="compositionally biased region" description="Acidic residues" evidence="3">
    <location>
        <begin position="502"/>
        <end position="512"/>
    </location>
</feature>
<feature type="domain" description="BTB" evidence="4">
    <location>
        <begin position="494"/>
        <end position="583"/>
    </location>
</feature>
<feature type="compositionally biased region" description="Low complexity" evidence="3">
    <location>
        <begin position="30"/>
        <end position="39"/>
    </location>
</feature>
<comment type="caution">
    <text evidence="5">The sequence shown here is derived from an EMBL/GenBank/DDBJ whole genome shotgun (WGS) entry which is preliminary data.</text>
</comment>
<dbReference type="SUPFAM" id="SSF117281">
    <property type="entry name" value="Kelch motif"/>
    <property type="match status" value="1"/>
</dbReference>
<dbReference type="InterPro" id="IPR011333">
    <property type="entry name" value="SKP1/BTB/POZ_sf"/>
</dbReference>
<dbReference type="Pfam" id="PF24681">
    <property type="entry name" value="Kelch_KLHDC2_KLHL20_DRC7"/>
    <property type="match status" value="1"/>
</dbReference>
<keyword evidence="6" id="KW-1185">Reference proteome</keyword>
<keyword evidence="1" id="KW-0880">Kelch repeat</keyword>
<dbReference type="Proteomes" id="UP000714618">
    <property type="component" value="Unassembled WGS sequence"/>
</dbReference>
<dbReference type="SMART" id="SM00225">
    <property type="entry name" value="BTB"/>
    <property type="match status" value="1"/>
</dbReference>
<dbReference type="Gene3D" id="3.30.710.10">
    <property type="entry name" value="Potassium Channel Kv1.1, Chain A"/>
    <property type="match status" value="1"/>
</dbReference>
<accession>A0A9N8K6P4</accession>
<name>A0A9N8K6P4_9PEZI</name>
<feature type="region of interest" description="Disordered" evidence="3">
    <location>
        <begin position="711"/>
        <end position="739"/>
    </location>
</feature>
<gene>
    <name evidence="5" type="ORF">AWRI4233_LOCUS9910</name>
</gene>
<dbReference type="InterPro" id="IPR015915">
    <property type="entry name" value="Kelch-typ_b-propeller"/>
</dbReference>
<evidence type="ECO:0000259" key="4">
    <source>
        <dbReference type="PROSITE" id="PS50097"/>
    </source>
</evidence>
<dbReference type="PANTHER" id="PTHR23244:SF436">
    <property type="entry name" value="CONSERVED KELCH REPEAT PROTEIN TEAB (EUROFUNG)"/>
    <property type="match status" value="1"/>
</dbReference>
<sequence>MASSLPNLSAASLPPSSRLSTGSTNTYVMSTSPRSSRTYSSRRRTHDTYMPTIMTTVGQRPACLVNASVTYVGNDQIYAFGGFDQYTDEVYNHVLRLDLQAKQWSLVDNYGDIPGVRMGKLDSLIATPCLLVLTFRIGHTACLWQNEKLLVFGGENEHRSHLADVIIFDLKTAHWTSPEVQGIPPRGRARHSAVIHEDKLFVSGGMTGHDNAVLDDICYLDLKTWTWSRPWKFVPRYDHSTWIWRDRLWVSGGMTEDMERTSDIWWLDLKGIPAFEGANPADDMSRSSMYSSTSITPQAGPTGAYAANSSSVQVNPGYMVQRNPPIAPGSISSLRFISNPNLPVQNVGYHFHVFSSACLLDFVTPATLMSASETSLSAFDLDSLRWQKLADGKDIFNPNYRWHYCCLDADGTHAWLLGCPNSLPRNAPDAEEYLSDVLHLDLRKLGLLGNKLTLESRSIQQTPTSDSRVSSHLSAIGADLARTFDVPPEQGSGADFTITANPDDDYDQDYDGDSVRSHEKPANASQPIHVHRFILSARWPHFARLYSAQMSEFHTKKMHIPEPYAAVRAFLYYLYTDSIAPSFITNSASPSPSLEDVAGMLVMSNIYDMPRLHHLCVARLVRELDIQHAALIFDCASIAQETWLKRRAASFCMTHWGRVVRTEGFRRLSRAAMLELCEEVDAEGRVVGGDELEAVGALGGARLSTLSNWPEGRKRRMNSESGLMEEIADEDEEEGMEVN</sequence>
<dbReference type="PANTHER" id="PTHR23244">
    <property type="entry name" value="KELCH REPEAT DOMAIN"/>
    <property type="match status" value="1"/>
</dbReference>
<dbReference type="Gene3D" id="2.120.10.80">
    <property type="entry name" value="Kelch-type beta propeller"/>
    <property type="match status" value="1"/>
</dbReference>
<evidence type="ECO:0000256" key="3">
    <source>
        <dbReference type="SAM" id="MobiDB-lite"/>
    </source>
</evidence>
<feature type="compositionally biased region" description="Low complexity" evidence="3">
    <location>
        <begin position="1"/>
        <end position="20"/>
    </location>
</feature>
<feature type="region of interest" description="Disordered" evidence="3">
    <location>
        <begin position="487"/>
        <end position="522"/>
    </location>
</feature>
<protein>
    <recommendedName>
        <fullName evidence="4">BTB domain-containing protein</fullName>
    </recommendedName>
</protein>
<feature type="compositionally biased region" description="Acidic residues" evidence="3">
    <location>
        <begin position="726"/>
        <end position="739"/>
    </location>
</feature>
<dbReference type="EMBL" id="CAIJEO010000013">
    <property type="protein sequence ID" value="CAD0101085.1"/>
    <property type="molecule type" value="Genomic_DNA"/>
</dbReference>
<feature type="region of interest" description="Disordered" evidence="3">
    <location>
        <begin position="1"/>
        <end position="45"/>
    </location>
</feature>